<evidence type="ECO:0000313" key="2">
    <source>
        <dbReference type="EMBL" id="CAK0788851.1"/>
    </source>
</evidence>
<feature type="region of interest" description="Disordered" evidence="1">
    <location>
        <begin position="89"/>
        <end position="128"/>
    </location>
</feature>
<protein>
    <submittedName>
        <fullName evidence="2">Uncharacterized protein</fullName>
    </submittedName>
</protein>
<feature type="non-terminal residue" evidence="2">
    <location>
        <position position="331"/>
    </location>
</feature>
<accession>A0ABN9PBV7</accession>
<gene>
    <name evidence="2" type="ORF">PCOR1329_LOCUS580</name>
</gene>
<evidence type="ECO:0000313" key="3">
    <source>
        <dbReference type="Proteomes" id="UP001189429"/>
    </source>
</evidence>
<evidence type="ECO:0000256" key="1">
    <source>
        <dbReference type="SAM" id="MobiDB-lite"/>
    </source>
</evidence>
<feature type="compositionally biased region" description="Basic residues" evidence="1">
    <location>
        <begin position="102"/>
        <end position="111"/>
    </location>
</feature>
<dbReference type="Proteomes" id="UP001189429">
    <property type="component" value="Unassembled WGS sequence"/>
</dbReference>
<reference evidence="2" key="1">
    <citation type="submission" date="2023-10" db="EMBL/GenBank/DDBJ databases">
        <authorList>
            <person name="Chen Y."/>
            <person name="Shah S."/>
            <person name="Dougan E. K."/>
            <person name="Thang M."/>
            <person name="Chan C."/>
        </authorList>
    </citation>
    <scope>NUCLEOTIDE SEQUENCE [LARGE SCALE GENOMIC DNA]</scope>
</reference>
<feature type="region of interest" description="Disordered" evidence="1">
    <location>
        <begin position="1"/>
        <end position="20"/>
    </location>
</feature>
<sequence length="331" mass="33079">AAPMQCAAHGALAGTPRRGRPGLQAARAWRCAPVAAAPLPRGLCAAAAPGPVRPAGWSRSEALELLRQAAGGSLETHACANVCSWGPRAPRRTGAGGGGGFRGRRGGRVRGVRGPAHGGGLPAGGRARLRPPVHAGRQAGVAAARGGSRGDPPRLRRLRGAGGAQRAAVQRRRRGAAGMLAGRWARPGADGGAGGRCCARVRGAAGAARAAVSAAGRAVPGARRLGGDAGRGAELAALARAAAPGGAAARRTRLWESLEAQALSPGLQELGPGPISELCHALLVAGRADARLQDMQRMLEAIAAPVLSAEDGFLAPGGSCGPVLHRRLLLL</sequence>
<keyword evidence="3" id="KW-1185">Reference proteome</keyword>
<name>A0ABN9PBV7_9DINO</name>
<comment type="caution">
    <text evidence="2">The sequence shown here is derived from an EMBL/GenBank/DDBJ whole genome shotgun (WGS) entry which is preliminary data.</text>
</comment>
<organism evidence="2 3">
    <name type="scientific">Prorocentrum cordatum</name>
    <dbReference type="NCBI Taxonomy" id="2364126"/>
    <lineage>
        <taxon>Eukaryota</taxon>
        <taxon>Sar</taxon>
        <taxon>Alveolata</taxon>
        <taxon>Dinophyceae</taxon>
        <taxon>Prorocentrales</taxon>
        <taxon>Prorocentraceae</taxon>
        <taxon>Prorocentrum</taxon>
    </lineage>
</organism>
<feature type="region of interest" description="Disordered" evidence="1">
    <location>
        <begin position="140"/>
        <end position="179"/>
    </location>
</feature>
<feature type="non-terminal residue" evidence="2">
    <location>
        <position position="1"/>
    </location>
</feature>
<proteinExistence type="predicted"/>
<dbReference type="EMBL" id="CAUYUJ010000125">
    <property type="protein sequence ID" value="CAK0788851.1"/>
    <property type="molecule type" value="Genomic_DNA"/>
</dbReference>